<dbReference type="PANTHER" id="PTHR43553">
    <property type="entry name" value="HEAVY METAL TRANSPORTER"/>
    <property type="match status" value="1"/>
</dbReference>
<evidence type="ECO:0000313" key="10">
    <source>
        <dbReference type="EMBL" id="AOY76273.1"/>
    </source>
</evidence>
<dbReference type="GO" id="GO:0005524">
    <property type="term" value="F:ATP binding"/>
    <property type="evidence" value="ECO:0007669"/>
    <property type="project" value="UniProtKB-KW"/>
</dbReference>
<keyword evidence="7" id="KW-1278">Translocase</keyword>
<sequence length="225" mass="24738">MSYLTLENINFAYGKNDFIIKNISLQLWQEDFTAVVGPNGSGKTTLGKLMAGLLKPQSGTVAIDGTDSSSMSLGAIGKKVGYLFQNPEKQIFAPTVYEELTFPLEIKGIEKKVIEKKAKEAMEIFQISHLSKAFPFTLSQGEKQRLALAAIFLHEPGFFILDEPTTGLDRERKKVLSSILKSLQKEGVGMAVISHDEAFVEEHATRVIKMIGGEIIGDARKSARS</sequence>
<evidence type="ECO:0000256" key="4">
    <source>
        <dbReference type="ARBA" id="ARBA00022475"/>
    </source>
</evidence>
<keyword evidence="11" id="KW-0378">Hydrolase</keyword>
<dbReference type="InterPro" id="IPR003439">
    <property type="entry name" value="ABC_transporter-like_ATP-bd"/>
</dbReference>
<dbReference type="Gene3D" id="3.40.50.300">
    <property type="entry name" value="P-loop containing nucleotide triphosphate hydrolases"/>
    <property type="match status" value="1"/>
</dbReference>
<reference evidence="11 13" key="2">
    <citation type="submission" date="2017-03" db="EMBL/GenBank/DDBJ databases">
        <title>Complete sequence of Clostridium formicaceticum DSM 92.</title>
        <authorList>
            <person name="Poehlein A."/>
            <person name="Karl M."/>
            <person name="Bengelsdorf F.R."/>
            <person name="Duerre P."/>
            <person name="Daniel R."/>
        </authorList>
    </citation>
    <scope>NUCLEOTIDE SEQUENCE [LARGE SCALE GENOMIC DNA]</scope>
    <source>
        <strain evidence="11 13">DSM 92</strain>
    </source>
</reference>
<dbReference type="GO" id="GO:0042626">
    <property type="term" value="F:ATPase-coupled transmembrane transporter activity"/>
    <property type="evidence" value="ECO:0007669"/>
    <property type="project" value="TreeGrafter"/>
</dbReference>
<evidence type="ECO:0000256" key="6">
    <source>
        <dbReference type="ARBA" id="ARBA00022840"/>
    </source>
</evidence>
<reference evidence="10 12" key="1">
    <citation type="submission" date="2016-10" db="EMBL/GenBank/DDBJ databases">
        <title>Complete Genome Sequence of Acetogen Clostridium formicoaceticum ATCC 27076.</title>
        <authorList>
            <person name="Bao T."/>
            <person name="Cheng C."/>
            <person name="Zhao J."/>
            <person name="Yang S.-T."/>
            <person name="Wang J."/>
            <person name="Wang M."/>
        </authorList>
    </citation>
    <scope>NUCLEOTIDE SEQUENCE [LARGE SCALE GENOMIC DNA]</scope>
    <source>
        <strain evidence="10 12">ATCC 27076</strain>
    </source>
</reference>
<dbReference type="EC" id="3.6.3.-" evidence="11"/>
<proteinExistence type="inferred from homology"/>
<accession>A0AAC9RJV9</accession>
<dbReference type="InterPro" id="IPR003593">
    <property type="entry name" value="AAA+_ATPase"/>
</dbReference>
<dbReference type="PROSITE" id="PS00211">
    <property type="entry name" value="ABC_TRANSPORTER_1"/>
    <property type="match status" value="1"/>
</dbReference>
<feature type="domain" description="ABC transporter" evidence="9">
    <location>
        <begin position="4"/>
        <end position="225"/>
    </location>
</feature>
<comment type="subcellular location">
    <subcellularLocation>
        <location evidence="1">Cell membrane</location>
        <topology evidence="1">Peripheral membrane protein</topology>
    </subcellularLocation>
</comment>
<evidence type="ECO:0000313" key="11">
    <source>
        <dbReference type="EMBL" id="ARE86658.1"/>
    </source>
</evidence>
<dbReference type="InterPro" id="IPR017871">
    <property type="entry name" value="ABC_transporter-like_CS"/>
</dbReference>
<dbReference type="Proteomes" id="UP000177894">
    <property type="component" value="Chromosome"/>
</dbReference>
<keyword evidence="5" id="KW-0547">Nucleotide-binding</keyword>
<dbReference type="CDD" id="cd03225">
    <property type="entry name" value="ABC_cobalt_CbiO_domain1"/>
    <property type="match status" value="1"/>
</dbReference>
<evidence type="ECO:0000256" key="5">
    <source>
        <dbReference type="ARBA" id="ARBA00022741"/>
    </source>
</evidence>
<dbReference type="GO" id="GO:0016887">
    <property type="term" value="F:ATP hydrolysis activity"/>
    <property type="evidence" value="ECO:0007669"/>
    <property type="project" value="InterPro"/>
</dbReference>
<dbReference type="InterPro" id="IPR050095">
    <property type="entry name" value="ECF_ABC_transporter_ATP-bd"/>
</dbReference>
<dbReference type="InterPro" id="IPR015856">
    <property type="entry name" value="ABC_transpr_CbiO/EcfA_su"/>
</dbReference>
<gene>
    <name evidence="11" type="primary">ecfA1_2</name>
    <name evidence="10" type="ORF">BJL90_10385</name>
    <name evidence="11" type="ORF">CLFO_09840</name>
</gene>
<dbReference type="Pfam" id="PF00005">
    <property type="entry name" value="ABC_tran"/>
    <property type="match status" value="1"/>
</dbReference>
<dbReference type="KEGG" id="cfm:BJL90_10385"/>
<name>A0AAC9RJV9_9CLOT</name>
<dbReference type="PANTHER" id="PTHR43553:SF24">
    <property type="entry name" value="ENERGY-COUPLING FACTOR TRANSPORTER ATP-BINDING PROTEIN ECFA1"/>
    <property type="match status" value="1"/>
</dbReference>
<dbReference type="Proteomes" id="UP000192478">
    <property type="component" value="Chromosome"/>
</dbReference>
<evidence type="ECO:0000256" key="8">
    <source>
        <dbReference type="ARBA" id="ARBA00023136"/>
    </source>
</evidence>
<dbReference type="PROSITE" id="PS50893">
    <property type="entry name" value="ABC_TRANSPORTER_2"/>
    <property type="match status" value="1"/>
</dbReference>
<dbReference type="GO" id="GO:0043190">
    <property type="term" value="C:ATP-binding cassette (ABC) transporter complex"/>
    <property type="evidence" value="ECO:0007669"/>
    <property type="project" value="TreeGrafter"/>
</dbReference>
<keyword evidence="6 11" id="KW-0067">ATP-binding</keyword>
<protein>
    <submittedName>
        <fullName evidence="10">ABC transporter</fullName>
    </submittedName>
    <submittedName>
        <fullName evidence="11">Energy-coupling factor transporter ATP-binding protein EcfA1</fullName>
        <ecNumber evidence="11">3.6.3.-</ecNumber>
    </submittedName>
</protein>
<keyword evidence="12" id="KW-1185">Reference proteome</keyword>
<dbReference type="InterPro" id="IPR027417">
    <property type="entry name" value="P-loop_NTPase"/>
</dbReference>
<evidence type="ECO:0000256" key="1">
    <source>
        <dbReference type="ARBA" id="ARBA00004202"/>
    </source>
</evidence>
<dbReference type="EMBL" id="CP020559">
    <property type="protein sequence ID" value="ARE86658.1"/>
    <property type="molecule type" value="Genomic_DNA"/>
</dbReference>
<organism evidence="11 13">
    <name type="scientific">Clostridium formicaceticum</name>
    <dbReference type="NCBI Taxonomy" id="1497"/>
    <lineage>
        <taxon>Bacteria</taxon>
        <taxon>Bacillati</taxon>
        <taxon>Bacillota</taxon>
        <taxon>Clostridia</taxon>
        <taxon>Eubacteriales</taxon>
        <taxon>Clostridiaceae</taxon>
        <taxon>Clostridium</taxon>
    </lineage>
</organism>
<dbReference type="RefSeq" id="WP_070967513.1">
    <property type="nucleotide sequence ID" value="NZ_CP017603.1"/>
</dbReference>
<comment type="similarity">
    <text evidence="2">Belongs to the ABC transporter superfamily.</text>
</comment>
<keyword evidence="8" id="KW-0472">Membrane</keyword>
<evidence type="ECO:0000313" key="12">
    <source>
        <dbReference type="Proteomes" id="UP000177894"/>
    </source>
</evidence>
<keyword evidence="3" id="KW-0813">Transport</keyword>
<keyword evidence="4" id="KW-1003">Cell membrane</keyword>
<dbReference type="SUPFAM" id="SSF52540">
    <property type="entry name" value="P-loop containing nucleoside triphosphate hydrolases"/>
    <property type="match status" value="1"/>
</dbReference>
<dbReference type="SMART" id="SM00382">
    <property type="entry name" value="AAA"/>
    <property type="match status" value="1"/>
</dbReference>
<evidence type="ECO:0000313" key="13">
    <source>
        <dbReference type="Proteomes" id="UP000192478"/>
    </source>
</evidence>
<evidence type="ECO:0000259" key="9">
    <source>
        <dbReference type="PROSITE" id="PS50893"/>
    </source>
</evidence>
<evidence type="ECO:0000256" key="2">
    <source>
        <dbReference type="ARBA" id="ARBA00005417"/>
    </source>
</evidence>
<dbReference type="AlphaFoldDB" id="A0AAC9RJV9"/>
<evidence type="ECO:0000256" key="7">
    <source>
        <dbReference type="ARBA" id="ARBA00022967"/>
    </source>
</evidence>
<evidence type="ECO:0000256" key="3">
    <source>
        <dbReference type="ARBA" id="ARBA00022448"/>
    </source>
</evidence>
<dbReference type="EMBL" id="CP017603">
    <property type="protein sequence ID" value="AOY76273.1"/>
    <property type="molecule type" value="Genomic_DNA"/>
</dbReference>